<dbReference type="Pfam" id="PF03965">
    <property type="entry name" value="Penicillinase_R"/>
    <property type="match status" value="1"/>
</dbReference>
<evidence type="ECO:0000256" key="3">
    <source>
        <dbReference type="ARBA" id="ARBA00023125"/>
    </source>
</evidence>
<protein>
    <submittedName>
        <fullName evidence="5">MecA-type methicillin resistance repressor MecI</fullName>
    </submittedName>
</protein>
<keyword evidence="2" id="KW-0805">Transcription regulation</keyword>
<keyword evidence="4" id="KW-0804">Transcription</keyword>
<dbReference type="InterPro" id="IPR036390">
    <property type="entry name" value="WH_DNA-bd_sf"/>
</dbReference>
<dbReference type="EMBL" id="BAAACF010000001">
    <property type="protein sequence ID" value="GAA0722384.1"/>
    <property type="molecule type" value="Genomic_DNA"/>
</dbReference>
<evidence type="ECO:0000313" key="6">
    <source>
        <dbReference type="Proteomes" id="UP001500339"/>
    </source>
</evidence>
<dbReference type="SUPFAM" id="SSF46785">
    <property type="entry name" value="Winged helix' DNA-binding domain"/>
    <property type="match status" value="1"/>
</dbReference>
<comment type="caution">
    <text evidence="5">The sequence shown here is derived from an EMBL/GenBank/DDBJ whole genome shotgun (WGS) entry which is preliminary data.</text>
</comment>
<evidence type="ECO:0000256" key="1">
    <source>
        <dbReference type="ARBA" id="ARBA00011046"/>
    </source>
</evidence>
<dbReference type="PIRSF" id="PIRSF019455">
    <property type="entry name" value="CopR_AtkY"/>
    <property type="match status" value="1"/>
</dbReference>
<comment type="similarity">
    <text evidence="1">Belongs to the BlaI transcriptional regulatory family.</text>
</comment>
<evidence type="ECO:0000256" key="2">
    <source>
        <dbReference type="ARBA" id="ARBA00023015"/>
    </source>
</evidence>
<dbReference type="Proteomes" id="UP001500339">
    <property type="component" value="Unassembled WGS sequence"/>
</dbReference>
<sequence>MSKYNISESEWKVMVCLWDEPNLTLKQIADKLKDTKWSYTTIRTLVTRLMEKGIIDADKTSTSNFKYFPVAPEKECKVEETKSFLTRVFDGSISMMVSTLARQEELSRKEVEELKKIIESMDGGEI</sequence>
<organism evidence="5 6">
    <name type="scientific">Clostridium malenominatum</name>
    <dbReference type="NCBI Taxonomy" id="1539"/>
    <lineage>
        <taxon>Bacteria</taxon>
        <taxon>Bacillati</taxon>
        <taxon>Bacillota</taxon>
        <taxon>Clostridia</taxon>
        <taxon>Eubacteriales</taxon>
        <taxon>Clostridiaceae</taxon>
        <taxon>Clostridium</taxon>
    </lineage>
</organism>
<dbReference type="RefSeq" id="WP_343768140.1">
    <property type="nucleotide sequence ID" value="NZ_BAAACF010000001.1"/>
</dbReference>
<dbReference type="Gene3D" id="1.10.10.10">
    <property type="entry name" value="Winged helix-like DNA-binding domain superfamily/Winged helix DNA-binding domain"/>
    <property type="match status" value="1"/>
</dbReference>
<evidence type="ECO:0000313" key="5">
    <source>
        <dbReference type="EMBL" id="GAA0722384.1"/>
    </source>
</evidence>
<dbReference type="InterPro" id="IPR036388">
    <property type="entry name" value="WH-like_DNA-bd_sf"/>
</dbReference>
<dbReference type="Gene3D" id="1.10.4040.10">
    <property type="entry name" value="Penicillinase repressor domain"/>
    <property type="match status" value="1"/>
</dbReference>
<keyword evidence="3" id="KW-0238">DNA-binding</keyword>
<accession>A0ABP3U169</accession>
<proteinExistence type="inferred from homology"/>
<keyword evidence="6" id="KW-1185">Reference proteome</keyword>
<reference evidence="6" key="1">
    <citation type="journal article" date="2019" name="Int. J. Syst. Evol. Microbiol.">
        <title>The Global Catalogue of Microorganisms (GCM) 10K type strain sequencing project: providing services to taxonomists for standard genome sequencing and annotation.</title>
        <authorList>
            <consortium name="The Broad Institute Genomics Platform"/>
            <consortium name="The Broad Institute Genome Sequencing Center for Infectious Disease"/>
            <person name="Wu L."/>
            <person name="Ma J."/>
        </authorList>
    </citation>
    <scope>NUCLEOTIDE SEQUENCE [LARGE SCALE GENOMIC DNA]</scope>
    <source>
        <strain evidence="6">JCM 1405</strain>
    </source>
</reference>
<evidence type="ECO:0000256" key="4">
    <source>
        <dbReference type="ARBA" id="ARBA00023163"/>
    </source>
</evidence>
<gene>
    <name evidence="5" type="primary">mecI</name>
    <name evidence="5" type="ORF">GCM10008905_13810</name>
</gene>
<dbReference type="InterPro" id="IPR005650">
    <property type="entry name" value="BlaI_family"/>
</dbReference>
<name>A0ABP3U169_9CLOT</name>